<accession>A0A8H6RJR7</accession>
<protein>
    <submittedName>
        <fullName evidence="2">Uncharacterized protein</fullName>
    </submittedName>
</protein>
<organism evidence="2 3">
    <name type="scientific">Pseudocercospora fuligena</name>
    <dbReference type="NCBI Taxonomy" id="685502"/>
    <lineage>
        <taxon>Eukaryota</taxon>
        <taxon>Fungi</taxon>
        <taxon>Dikarya</taxon>
        <taxon>Ascomycota</taxon>
        <taxon>Pezizomycotina</taxon>
        <taxon>Dothideomycetes</taxon>
        <taxon>Dothideomycetidae</taxon>
        <taxon>Mycosphaerellales</taxon>
        <taxon>Mycosphaerellaceae</taxon>
        <taxon>Pseudocercospora</taxon>
    </lineage>
</organism>
<comment type="caution">
    <text evidence="2">The sequence shown here is derived from an EMBL/GenBank/DDBJ whole genome shotgun (WGS) entry which is preliminary data.</text>
</comment>
<sequence>MEDYLYGLSAKVECDILLIIDATYPDKITKHLKRKTGSTTVFARPKVMTNGKGNVVQQDGEFLTLLYDTLYQLAEKSNKEYSHWKSNPTLAQTLSWIQGDKMTCKAHQDFSDEAKNANGEKLVTRPVLDIASARKTGKLQFLQEYYQGQPPETETPTRMDQAKRKAKRQKTQGEGEADDVIVLSDSSDCDEDQSDDDGLFVRG</sequence>
<proteinExistence type="predicted"/>
<evidence type="ECO:0000256" key="1">
    <source>
        <dbReference type="SAM" id="MobiDB-lite"/>
    </source>
</evidence>
<dbReference type="OrthoDB" id="10445501at2759"/>
<name>A0A8H6RJR7_9PEZI</name>
<dbReference type="EMBL" id="JABCIY010000107">
    <property type="protein sequence ID" value="KAF7192774.1"/>
    <property type="molecule type" value="Genomic_DNA"/>
</dbReference>
<evidence type="ECO:0000313" key="2">
    <source>
        <dbReference type="EMBL" id="KAF7192774.1"/>
    </source>
</evidence>
<feature type="compositionally biased region" description="Acidic residues" evidence="1">
    <location>
        <begin position="187"/>
        <end position="203"/>
    </location>
</feature>
<evidence type="ECO:0000313" key="3">
    <source>
        <dbReference type="Proteomes" id="UP000660729"/>
    </source>
</evidence>
<gene>
    <name evidence="2" type="ORF">HII31_05873</name>
</gene>
<dbReference type="AlphaFoldDB" id="A0A8H6RJR7"/>
<feature type="region of interest" description="Disordered" evidence="1">
    <location>
        <begin position="145"/>
        <end position="203"/>
    </location>
</feature>
<reference evidence="2" key="1">
    <citation type="submission" date="2020-04" db="EMBL/GenBank/DDBJ databases">
        <title>Draft genome resource of the tomato pathogen Pseudocercospora fuligena.</title>
        <authorList>
            <person name="Zaccaron A."/>
        </authorList>
    </citation>
    <scope>NUCLEOTIDE SEQUENCE</scope>
    <source>
        <strain evidence="2">PF001</strain>
    </source>
</reference>
<dbReference type="Proteomes" id="UP000660729">
    <property type="component" value="Unassembled WGS sequence"/>
</dbReference>
<keyword evidence="3" id="KW-1185">Reference proteome</keyword>